<dbReference type="SUPFAM" id="SSF81343">
    <property type="entry name" value="Fumarate reductase respiratory complex transmembrane subunits"/>
    <property type="match status" value="1"/>
</dbReference>
<dbReference type="InterPro" id="IPR034804">
    <property type="entry name" value="SQR/QFR_C/D"/>
</dbReference>
<dbReference type="AlphaFoldDB" id="A0A344TFF2"/>
<dbReference type="KEGG" id="run:DR864_06330"/>
<protein>
    <recommendedName>
        <fullName evidence="4">Succinate dehydrogenase</fullName>
    </recommendedName>
</protein>
<feature type="transmembrane region" description="Helical" evidence="1">
    <location>
        <begin position="7"/>
        <end position="24"/>
    </location>
</feature>
<dbReference type="EMBL" id="CP030850">
    <property type="protein sequence ID" value="AXE17373.1"/>
    <property type="molecule type" value="Genomic_DNA"/>
</dbReference>
<evidence type="ECO:0000256" key="1">
    <source>
        <dbReference type="SAM" id="Phobius"/>
    </source>
</evidence>
<sequence>MKIKKIHYISGLAITLFVGIHLFNHSLSVWGDDRHIEMMNTLRIFYRNIFVETILLVAVFTQIVSGLKLFKTNRKTAVSYFEKLQIWTGLYLAFFFIIHLSAVLGGRYVLQLDTNFYFGVAGLNTFPLNLFFVPYYGLAILSFFGHIAAIHNKKMKKSVLGLTPNQQSTLIVVLGFILTIFIFYGLTNQFNGVTIPKEYDVIIGKSL</sequence>
<evidence type="ECO:0008006" key="4">
    <source>
        <dbReference type="Google" id="ProtNLM"/>
    </source>
</evidence>
<keyword evidence="1" id="KW-0812">Transmembrane</keyword>
<keyword evidence="3" id="KW-1185">Reference proteome</keyword>
<feature type="transmembrane region" description="Helical" evidence="1">
    <location>
        <begin position="170"/>
        <end position="187"/>
    </location>
</feature>
<dbReference type="Proteomes" id="UP000251993">
    <property type="component" value="Chromosome"/>
</dbReference>
<feature type="transmembrane region" description="Helical" evidence="1">
    <location>
        <begin position="130"/>
        <end position="149"/>
    </location>
</feature>
<dbReference type="RefSeq" id="WP_114066159.1">
    <property type="nucleotide sequence ID" value="NZ_CP030850.1"/>
</dbReference>
<dbReference type="GO" id="GO:0016020">
    <property type="term" value="C:membrane"/>
    <property type="evidence" value="ECO:0007669"/>
    <property type="project" value="InterPro"/>
</dbReference>
<evidence type="ECO:0000313" key="3">
    <source>
        <dbReference type="Proteomes" id="UP000251993"/>
    </source>
</evidence>
<feature type="transmembrane region" description="Helical" evidence="1">
    <location>
        <begin position="44"/>
        <end position="70"/>
    </location>
</feature>
<feature type="transmembrane region" description="Helical" evidence="1">
    <location>
        <begin position="90"/>
        <end position="110"/>
    </location>
</feature>
<evidence type="ECO:0000313" key="2">
    <source>
        <dbReference type="EMBL" id="AXE17373.1"/>
    </source>
</evidence>
<reference evidence="2 3" key="1">
    <citation type="submission" date="2018-07" db="EMBL/GenBank/DDBJ databases">
        <title>Genome sequencing of Runella.</title>
        <authorList>
            <person name="Baek M.-G."/>
            <person name="Yi H."/>
        </authorList>
    </citation>
    <scope>NUCLEOTIDE SEQUENCE [LARGE SCALE GENOMIC DNA]</scope>
    <source>
        <strain evidence="2 3">HYN0085</strain>
    </source>
</reference>
<keyword evidence="1" id="KW-0472">Membrane</keyword>
<organism evidence="2 3">
    <name type="scientific">Runella rosea</name>
    <dbReference type="NCBI Taxonomy" id="2259595"/>
    <lineage>
        <taxon>Bacteria</taxon>
        <taxon>Pseudomonadati</taxon>
        <taxon>Bacteroidota</taxon>
        <taxon>Cytophagia</taxon>
        <taxon>Cytophagales</taxon>
        <taxon>Spirosomataceae</taxon>
        <taxon>Runella</taxon>
    </lineage>
</organism>
<dbReference type="OrthoDB" id="8114024at2"/>
<name>A0A344TFF2_9BACT</name>
<keyword evidence="1" id="KW-1133">Transmembrane helix</keyword>
<gene>
    <name evidence="2" type="ORF">DR864_06330</name>
</gene>
<proteinExistence type="predicted"/>
<accession>A0A344TFF2</accession>